<comment type="caution">
    <text evidence="2">The sequence shown here is derived from an EMBL/GenBank/DDBJ whole genome shotgun (WGS) entry which is preliminary data.</text>
</comment>
<sequence>MKKVIIGVIAVVIIGGALYYLRDMIPVASPSSVANVSSGATKESIAEISSYSYTENYNNPTYNFSFKHPKDFSVSSVSSGDGGDAILVQNLAKNIGVQILVTPFDGGDVDITAEVIQGDIPDMKILDPQEVLVGNNRKGLAFMSDNEAFGGKSREVWFVYGGYLYQISTYADFDEFLKGLFSTWEFTK</sequence>
<evidence type="ECO:0000256" key="1">
    <source>
        <dbReference type="SAM" id="Phobius"/>
    </source>
</evidence>
<accession>A0A1G2M1T5</accession>
<keyword evidence="1" id="KW-0472">Membrane</keyword>
<dbReference type="Proteomes" id="UP000178873">
    <property type="component" value="Unassembled WGS sequence"/>
</dbReference>
<evidence type="ECO:0000313" key="3">
    <source>
        <dbReference type="Proteomes" id="UP000178873"/>
    </source>
</evidence>
<protein>
    <submittedName>
        <fullName evidence="2">Uncharacterized protein</fullName>
    </submittedName>
</protein>
<dbReference type="STRING" id="1802301.A2664_00080"/>
<gene>
    <name evidence="2" type="ORF">A2664_00080</name>
</gene>
<dbReference type="AlphaFoldDB" id="A0A1G2M1T5"/>
<proteinExistence type="predicted"/>
<organism evidence="2 3">
    <name type="scientific">Candidatus Taylorbacteria bacterium RIFCSPHIGHO2_01_FULL_46_22b</name>
    <dbReference type="NCBI Taxonomy" id="1802301"/>
    <lineage>
        <taxon>Bacteria</taxon>
        <taxon>Candidatus Tayloriibacteriota</taxon>
    </lineage>
</organism>
<name>A0A1G2M1T5_9BACT</name>
<reference evidence="2 3" key="1">
    <citation type="journal article" date="2016" name="Nat. Commun.">
        <title>Thousands of microbial genomes shed light on interconnected biogeochemical processes in an aquifer system.</title>
        <authorList>
            <person name="Anantharaman K."/>
            <person name="Brown C.T."/>
            <person name="Hug L.A."/>
            <person name="Sharon I."/>
            <person name="Castelle C.J."/>
            <person name="Probst A.J."/>
            <person name="Thomas B.C."/>
            <person name="Singh A."/>
            <person name="Wilkins M.J."/>
            <person name="Karaoz U."/>
            <person name="Brodie E.L."/>
            <person name="Williams K.H."/>
            <person name="Hubbard S.S."/>
            <person name="Banfield J.F."/>
        </authorList>
    </citation>
    <scope>NUCLEOTIDE SEQUENCE [LARGE SCALE GENOMIC DNA]</scope>
</reference>
<dbReference type="EMBL" id="MHRF01000012">
    <property type="protein sequence ID" value="OHA17848.1"/>
    <property type="molecule type" value="Genomic_DNA"/>
</dbReference>
<keyword evidence="1" id="KW-0812">Transmembrane</keyword>
<feature type="transmembrane region" description="Helical" evidence="1">
    <location>
        <begin position="5"/>
        <end position="21"/>
    </location>
</feature>
<evidence type="ECO:0000313" key="2">
    <source>
        <dbReference type="EMBL" id="OHA17848.1"/>
    </source>
</evidence>
<keyword evidence="1" id="KW-1133">Transmembrane helix</keyword>